<sequence length="358" mass="39572">MTAYLPNSNPMLEEKALGTGNFLGYPDMNKIGLGLAALGRPGYINVGHDRDIASKSRDDMQKHCAQVLDEAHALGIRYFDAARSYGEAEAFLSAWILSRGHVKAASGENSASIVVGSKWGYTYTAGWRVDNGGEPHEVKEHTISNLLRQSQLSKELLGTHMQLYQIHSATLESGVLENIEVLKELERIKKSWHWRIGLSCSGVNQSQTIRKALDIRMADGGMLFDCVQATWNLLEQSAGQALNEAYDCGLDVIVKEGMANGRLLTLHDQSSSLTDTLLAEMASKYDCSVDALALAIVLKQPFQPMVLSGAATIEHLRSNVKALQLMKRLELEDAQNILEALRQDPTMYWQQRAALVWN</sequence>
<comment type="caution">
    <text evidence="2">The sequence shown here is derived from an EMBL/GenBank/DDBJ whole genome shotgun (WGS) entry which is preliminary data.</text>
</comment>
<dbReference type="STRING" id="1157962.A0A250WYI2"/>
<dbReference type="Pfam" id="PF00248">
    <property type="entry name" value="Aldo_ket_red"/>
    <property type="match status" value="1"/>
</dbReference>
<dbReference type="InterPro" id="IPR053135">
    <property type="entry name" value="AKR2_Oxidoreductase"/>
</dbReference>
<dbReference type="CDD" id="cd19098">
    <property type="entry name" value="AKR_unchar"/>
    <property type="match status" value="1"/>
</dbReference>
<keyword evidence="3" id="KW-1185">Reference proteome</keyword>
<dbReference type="SUPFAM" id="SSF51430">
    <property type="entry name" value="NAD(P)-linked oxidoreductase"/>
    <property type="match status" value="1"/>
</dbReference>
<evidence type="ECO:0000259" key="1">
    <source>
        <dbReference type="Pfam" id="PF00248"/>
    </source>
</evidence>
<dbReference type="EMBL" id="BEGY01000014">
    <property type="protein sequence ID" value="GAX75891.1"/>
    <property type="molecule type" value="Genomic_DNA"/>
</dbReference>
<dbReference type="OrthoDB" id="37537at2759"/>
<name>A0A250WYI2_9CHLO</name>
<dbReference type="InterPro" id="IPR023210">
    <property type="entry name" value="NADP_OxRdtase_dom"/>
</dbReference>
<evidence type="ECO:0000313" key="2">
    <source>
        <dbReference type="EMBL" id="GAX75891.1"/>
    </source>
</evidence>
<dbReference type="PANTHER" id="PTHR43312">
    <property type="entry name" value="D-THREO-ALDOSE 1-DEHYDROGENASE"/>
    <property type="match status" value="1"/>
</dbReference>
<protein>
    <recommendedName>
        <fullName evidence="1">NADP-dependent oxidoreductase domain-containing protein</fullName>
    </recommendedName>
</protein>
<dbReference type="AlphaFoldDB" id="A0A250WYI2"/>
<dbReference type="Gene3D" id="3.20.20.100">
    <property type="entry name" value="NADP-dependent oxidoreductase domain"/>
    <property type="match status" value="1"/>
</dbReference>
<organism evidence="2 3">
    <name type="scientific">Chlamydomonas eustigma</name>
    <dbReference type="NCBI Taxonomy" id="1157962"/>
    <lineage>
        <taxon>Eukaryota</taxon>
        <taxon>Viridiplantae</taxon>
        <taxon>Chlorophyta</taxon>
        <taxon>core chlorophytes</taxon>
        <taxon>Chlorophyceae</taxon>
        <taxon>CS clade</taxon>
        <taxon>Chlamydomonadales</taxon>
        <taxon>Chlamydomonadaceae</taxon>
        <taxon>Chlamydomonas</taxon>
    </lineage>
</organism>
<gene>
    <name evidence="2" type="ORF">CEUSTIGMA_g3334.t1</name>
</gene>
<reference evidence="2 3" key="1">
    <citation type="submission" date="2017-08" db="EMBL/GenBank/DDBJ databases">
        <title>Acidophilic green algal genome provides insights into adaptation to an acidic environment.</title>
        <authorList>
            <person name="Hirooka S."/>
            <person name="Hirose Y."/>
            <person name="Kanesaki Y."/>
            <person name="Higuchi S."/>
            <person name="Fujiwara T."/>
            <person name="Onuma R."/>
            <person name="Era A."/>
            <person name="Ohbayashi R."/>
            <person name="Uzuka A."/>
            <person name="Nozaki H."/>
            <person name="Yoshikawa H."/>
            <person name="Miyagishima S.Y."/>
        </authorList>
    </citation>
    <scope>NUCLEOTIDE SEQUENCE [LARGE SCALE GENOMIC DNA]</scope>
    <source>
        <strain evidence="2 3">NIES-2499</strain>
    </source>
</reference>
<accession>A0A250WYI2</accession>
<evidence type="ECO:0000313" key="3">
    <source>
        <dbReference type="Proteomes" id="UP000232323"/>
    </source>
</evidence>
<dbReference type="InterPro" id="IPR036812">
    <property type="entry name" value="NAD(P)_OxRdtase_dom_sf"/>
</dbReference>
<proteinExistence type="predicted"/>
<dbReference type="Proteomes" id="UP000232323">
    <property type="component" value="Unassembled WGS sequence"/>
</dbReference>
<dbReference type="PANTHER" id="PTHR43312:SF1">
    <property type="entry name" value="NADP-DEPENDENT OXIDOREDUCTASE DOMAIN-CONTAINING PROTEIN"/>
    <property type="match status" value="1"/>
</dbReference>
<feature type="domain" description="NADP-dependent oxidoreductase" evidence="1">
    <location>
        <begin position="63"/>
        <end position="334"/>
    </location>
</feature>